<dbReference type="OrthoDB" id="7203640at2"/>
<dbReference type="Pfam" id="PF13704">
    <property type="entry name" value="Glyco_tranf_2_4"/>
    <property type="match status" value="1"/>
</dbReference>
<dbReference type="GO" id="GO:0016740">
    <property type="term" value="F:transferase activity"/>
    <property type="evidence" value="ECO:0007669"/>
    <property type="project" value="UniProtKB-KW"/>
</dbReference>
<sequence>MGRGRREKRRDAAPEDWAVVCVLREPPGQVRRFVAYHLEAGASRVHLIFDDPFDPALDVVAGMGRVEATRAAPRFWAELGLDPAIRFTKRQNAALTWAYHRAREPWLAVVDADEGVHVPGGLGAALGTLDPSVGSVRLAPAEAVAVPGPEETFRRAVRSGAARRVHGEAAALFGRNHGLVGHSAGKSVYRTGQGGLVLRQHWANGQHAPVHRMPGAEGCLLHWVGRGWEAWRAKLEWRLAGHGFRPTLRGVLRPLVEAGDEAGLRAAHEALHTLDADQVALMDEIGALVRPGIDWDGILARHFPEDAPRACAPPPEPVGASSPDPSGHHVRDGGSARAGNSCPRRETGYDPRRDASRGDAAIPSDFEPPQGGD</sequence>
<protein>
    <submittedName>
        <fullName evidence="2">Glycosyl transferase family 2</fullName>
    </submittedName>
</protein>
<dbReference type="EMBL" id="PVTT01000002">
    <property type="protein sequence ID" value="PRY93463.1"/>
    <property type="molecule type" value="Genomic_DNA"/>
</dbReference>
<organism evidence="2 3">
    <name type="scientific">Hasllibacter halocynthiae</name>
    <dbReference type="NCBI Taxonomy" id="595589"/>
    <lineage>
        <taxon>Bacteria</taxon>
        <taxon>Pseudomonadati</taxon>
        <taxon>Pseudomonadota</taxon>
        <taxon>Alphaproteobacteria</taxon>
        <taxon>Rhodobacterales</taxon>
        <taxon>Roseobacteraceae</taxon>
        <taxon>Hasllibacter</taxon>
    </lineage>
</organism>
<evidence type="ECO:0000256" key="1">
    <source>
        <dbReference type="SAM" id="MobiDB-lite"/>
    </source>
</evidence>
<feature type="compositionally biased region" description="Basic and acidic residues" evidence="1">
    <location>
        <begin position="343"/>
        <end position="357"/>
    </location>
</feature>
<accession>A0A2T0X3E0</accession>
<reference evidence="2 3" key="1">
    <citation type="submission" date="2018-03" db="EMBL/GenBank/DDBJ databases">
        <title>Genomic Encyclopedia of Archaeal and Bacterial Type Strains, Phase II (KMG-II): from individual species to whole genera.</title>
        <authorList>
            <person name="Goeker M."/>
        </authorList>
    </citation>
    <scope>NUCLEOTIDE SEQUENCE [LARGE SCALE GENOMIC DNA]</scope>
    <source>
        <strain evidence="2 3">DSM 29318</strain>
    </source>
</reference>
<feature type="region of interest" description="Disordered" evidence="1">
    <location>
        <begin position="306"/>
        <end position="373"/>
    </location>
</feature>
<evidence type="ECO:0000313" key="2">
    <source>
        <dbReference type="EMBL" id="PRY93463.1"/>
    </source>
</evidence>
<keyword evidence="2" id="KW-0808">Transferase</keyword>
<evidence type="ECO:0000313" key="3">
    <source>
        <dbReference type="Proteomes" id="UP000238801"/>
    </source>
</evidence>
<name>A0A2T0X3E0_9RHOB</name>
<proteinExistence type="predicted"/>
<gene>
    <name evidence="2" type="ORF">BCF33_2332</name>
</gene>
<keyword evidence="3" id="KW-1185">Reference proteome</keyword>
<dbReference type="RefSeq" id="WP_106161053.1">
    <property type="nucleotide sequence ID" value="NZ_PVTT01000002.1"/>
</dbReference>
<dbReference type="Proteomes" id="UP000238801">
    <property type="component" value="Unassembled WGS sequence"/>
</dbReference>
<comment type="caution">
    <text evidence="2">The sequence shown here is derived from an EMBL/GenBank/DDBJ whole genome shotgun (WGS) entry which is preliminary data.</text>
</comment>
<dbReference type="AlphaFoldDB" id="A0A2T0X3E0"/>